<evidence type="ECO:0000313" key="1">
    <source>
        <dbReference type="EMBL" id="KAE8986740.1"/>
    </source>
</evidence>
<evidence type="ECO:0000313" key="4">
    <source>
        <dbReference type="Proteomes" id="UP000435112"/>
    </source>
</evidence>
<keyword evidence="3" id="KW-1185">Reference proteome</keyword>
<dbReference type="EMBL" id="QXFT01005137">
    <property type="protein sequence ID" value="KAE9274059.1"/>
    <property type="molecule type" value="Genomic_DNA"/>
</dbReference>
<accession>A0A6A3IX42</accession>
<reference evidence="1 4" key="1">
    <citation type="submission" date="2018-09" db="EMBL/GenBank/DDBJ databases">
        <title>Genomic investigation of the strawberry pathogen Phytophthora fragariae indicates pathogenicity is determined by transcriptional variation in three key races.</title>
        <authorList>
            <person name="Adams T.M."/>
            <person name="Armitage A.D."/>
            <person name="Sobczyk M.K."/>
            <person name="Bates H.J."/>
            <person name="Dunwell J.M."/>
            <person name="Nellist C.F."/>
            <person name="Harrison R.J."/>
        </authorList>
    </citation>
    <scope>NUCLEOTIDE SEQUENCE [LARGE SCALE GENOMIC DNA]</scope>
    <source>
        <strain evidence="1 4">SCRP324</strain>
        <strain evidence="2 3">SCRP333</strain>
    </source>
</reference>
<sequence>MALSIPNAAKSRIRPTLVFTTTALPVQLPSA</sequence>
<dbReference type="Proteomes" id="UP000435112">
    <property type="component" value="Unassembled WGS sequence"/>
</dbReference>
<dbReference type="AlphaFoldDB" id="A0A6A3IX42"/>
<evidence type="ECO:0000313" key="3">
    <source>
        <dbReference type="Proteomes" id="UP000434957"/>
    </source>
</evidence>
<comment type="caution">
    <text evidence="1">The sequence shown here is derived from an EMBL/GenBank/DDBJ whole genome shotgun (WGS) entry which is preliminary data.</text>
</comment>
<organism evidence="1 4">
    <name type="scientific">Phytophthora rubi</name>
    <dbReference type="NCBI Taxonomy" id="129364"/>
    <lineage>
        <taxon>Eukaryota</taxon>
        <taxon>Sar</taxon>
        <taxon>Stramenopiles</taxon>
        <taxon>Oomycota</taxon>
        <taxon>Peronosporomycetes</taxon>
        <taxon>Peronosporales</taxon>
        <taxon>Peronosporaceae</taxon>
        <taxon>Phytophthora</taxon>
    </lineage>
</organism>
<protein>
    <submittedName>
        <fullName evidence="1">Uncharacterized protein</fullName>
    </submittedName>
</protein>
<name>A0A6A3IX42_9STRA</name>
<proteinExistence type="predicted"/>
<evidence type="ECO:0000313" key="2">
    <source>
        <dbReference type="EMBL" id="KAE9274059.1"/>
    </source>
</evidence>
<gene>
    <name evidence="1" type="ORF">PR002_g22262</name>
    <name evidence="2" type="ORF">PR003_g29720</name>
</gene>
<dbReference type="EMBL" id="QXFU01002360">
    <property type="protein sequence ID" value="KAE8986740.1"/>
    <property type="molecule type" value="Genomic_DNA"/>
</dbReference>
<dbReference type="Proteomes" id="UP000434957">
    <property type="component" value="Unassembled WGS sequence"/>
</dbReference>